<proteinExistence type="predicted"/>
<feature type="region of interest" description="Disordered" evidence="1">
    <location>
        <begin position="1"/>
        <end position="63"/>
    </location>
</feature>
<accession>H5UW14</accession>
<evidence type="ECO:0000313" key="3">
    <source>
        <dbReference type="Proteomes" id="UP000004367"/>
    </source>
</evidence>
<organism evidence="2 3">
    <name type="scientific">Mobilicoccus pelagius NBRC 104925</name>
    <dbReference type="NCBI Taxonomy" id="1089455"/>
    <lineage>
        <taxon>Bacteria</taxon>
        <taxon>Bacillati</taxon>
        <taxon>Actinomycetota</taxon>
        <taxon>Actinomycetes</taxon>
        <taxon>Micrococcales</taxon>
        <taxon>Dermatophilaceae</taxon>
        <taxon>Mobilicoccus</taxon>
    </lineage>
</organism>
<feature type="compositionally biased region" description="Low complexity" evidence="1">
    <location>
        <begin position="15"/>
        <end position="34"/>
    </location>
</feature>
<gene>
    <name evidence="2" type="ORF">MOPEL_135_01600</name>
</gene>
<comment type="caution">
    <text evidence="2">The sequence shown here is derived from an EMBL/GenBank/DDBJ whole genome shotgun (WGS) entry which is preliminary data.</text>
</comment>
<dbReference type="RefSeq" id="WP_009483765.1">
    <property type="nucleotide sequence ID" value="NZ_BAFE01000094.1"/>
</dbReference>
<feature type="compositionally biased region" description="Polar residues" evidence="1">
    <location>
        <begin position="1"/>
        <end position="14"/>
    </location>
</feature>
<feature type="compositionally biased region" description="Basic and acidic residues" evidence="1">
    <location>
        <begin position="38"/>
        <end position="54"/>
    </location>
</feature>
<protein>
    <submittedName>
        <fullName evidence="2">Uncharacterized protein</fullName>
    </submittedName>
</protein>
<sequence>MGKDNGQVSEVSQMTPEGGAEGTPGTEEGTPAAADTQHAPHEGPKDYTDADATRATDSAAGAE</sequence>
<keyword evidence="3" id="KW-1185">Reference proteome</keyword>
<evidence type="ECO:0000256" key="1">
    <source>
        <dbReference type="SAM" id="MobiDB-lite"/>
    </source>
</evidence>
<reference evidence="2 3" key="1">
    <citation type="submission" date="2012-02" db="EMBL/GenBank/DDBJ databases">
        <title>Whole genome shotgun sequence of Mobilicoccus pelagius NBRC 104925.</title>
        <authorList>
            <person name="Yoshida Y."/>
            <person name="Hosoyama A."/>
            <person name="Tsuchikane K."/>
            <person name="Katsumata H."/>
            <person name="Yamazaki S."/>
            <person name="Fujita N."/>
        </authorList>
    </citation>
    <scope>NUCLEOTIDE SEQUENCE [LARGE SCALE GENOMIC DNA]</scope>
    <source>
        <strain evidence="2 3">NBRC 104925</strain>
    </source>
</reference>
<evidence type="ECO:0000313" key="2">
    <source>
        <dbReference type="EMBL" id="GAB49922.1"/>
    </source>
</evidence>
<name>H5UW14_9MICO</name>
<dbReference type="Proteomes" id="UP000004367">
    <property type="component" value="Unassembled WGS sequence"/>
</dbReference>
<dbReference type="EMBL" id="BAFE01000094">
    <property type="protein sequence ID" value="GAB49922.1"/>
    <property type="molecule type" value="Genomic_DNA"/>
</dbReference>
<dbReference type="AlphaFoldDB" id="H5UW14"/>